<dbReference type="CDD" id="cd06127">
    <property type="entry name" value="DEDDh"/>
    <property type="match status" value="1"/>
</dbReference>
<sequence length="248" mass="27036">MSGRSWAMGPMCAWDTETTGVDVETARIVTSAVVTIRPGQPKEIVEWLIDPGVQIPDGAAKVHGITTEKARAAGVPAAGAVDAICEALAAAVVEGMPLVIFNAPYDLTLLDRECRRYGVPTLNERAAKVGAEVYVVDPFVIDKKVDKFRKGKRTLSAVAEHYRVPLSDEEAHTAFGDCLATARVAYKVASTYPKVAAMPLPALHEFQKESHFEWAEGFEQYLRRKDPEAVVDRSWPMRPFTAGVGVQP</sequence>
<dbReference type="RefSeq" id="WP_310283708.1">
    <property type="nucleotide sequence ID" value="NZ_BAAASX010000029.1"/>
</dbReference>
<dbReference type="InterPro" id="IPR036397">
    <property type="entry name" value="RNaseH_sf"/>
</dbReference>
<dbReference type="PANTHER" id="PTHR30231:SF4">
    <property type="entry name" value="PROTEIN NEN2"/>
    <property type="match status" value="1"/>
</dbReference>
<evidence type="ECO:0000313" key="6">
    <source>
        <dbReference type="Proteomes" id="UP001501584"/>
    </source>
</evidence>
<keyword evidence="3 5" id="KW-0269">Exonuclease</keyword>
<dbReference type="GO" id="GO:0004527">
    <property type="term" value="F:exonuclease activity"/>
    <property type="evidence" value="ECO:0007669"/>
    <property type="project" value="UniProtKB-KW"/>
</dbReference>
<dbReference type="PANTHER" id="PTHR30231">
    <property type="entry name" value="DNA POLYMERASE III SUBUNIT EPSILON"/>
    <property type="match status" value="1"/>
</dbReference>
<organism evidence="5 6">
    <name type="scientific">Glycomyces rutgersensis</name>
    <dbReference type="NCBI Taxonomy" id="58115"/>
    <lineage>
        <taxon>Bacteria</taxon>
        <taxon>Bacillati</taxon>
        <taxon>Actinomycetota</taxon>
        <taxon>Actinomycetes</taxon>
        <taxon>Glycomycetales</taxon>
        <taxon>Glycomycetaceae</taxon>
        <taxon>Glycomyces</taxon>
    </lineage>
</organism>
<gene>
    <name evidence="5" type="ORF">GCM10010403_51970</name>
</gene>
<keyword evidence="2" id="KW-0378">Hydrolase</keyword>
<name>A0ABP5TGY0_9ACTN</name>
<reference evidence="6" key="1">
    <citation type="journal article" date="2019" name="Int. J. Syst. Evol. Microbiol.">
        <title>The Global Catalogue of Microorganisms (GCM) 10K type strain sequencing project: providing services to taxonomists for standard genome sequencing and annotation.</title>
        <authorList>
            <consortium name="The Broad Institute Genomics Platform"/>
            <consortium name="The Broad Institute Genome Sequencing Center for Infectious Disease"/>
            <person name="Wu L."/>
            <person name="Ma J."/>
        </authorList>
    </citation>
    <scope>NUCLEOTIDE SEQUENCE [LARGE SCALE GENOMIC DNA]</scope>
    <source>
        <strain evidence="6">JCM 6238</strain>
    </source>
</reference>
<proteinExistence type="predicted"/>
<dbReference type="SUPFAM" id="SSF53098">
    <property type="entry name" value="Ribonuclease H-like"/>
    <property type="match status" value="1"/>
</dbReference>
<evidence type="ECO:0000259" key="4">
    <source>
        <dbReference type="SMART" id="SM00479"/>
    </source>
</evidence>
<dbReference type="NCBIfam" id="NF005927">
    <property type="entry name" value="PRK07942.1"/>
    <property type="match status" value="1"/>
</dbReference>
<keyword evidence="1" id="KW-0540">Nuclease</keyword>
<evidence type="ECO:0000313" key="5">
    <source>
        <dbReference type="EMBL" id="GAA2351839.1"/>
    </source>
</evidence>
<dbReference type="EMBL" id="BAAASX010000029">
    <property type="protein sequence ID" value="GAA2351839.1"/>
    <property type="molecule type" value="Genomic_DNA"/>
</dbReference>
<dbReference type="SMART" id="SM00479">
    <property type="entry name" value="EXOIII"/>
    <property type="match status" value="1"/>
</dbReference>
<dbReference type="Pfam" id="PF00929">
    <property type="entry name" value="RNase_T"/>
    <property type="match status" value="1"/>
</dbReference>
<dbReference type="Gene3D" id="3.30.420.10">
    <property type="entry name" value="Ribonuclease H-like superfamily/Ribonuclease H"/>
    <property type="match status" value="1"/>
</dbReference>
<accession>A0ABP5TGY0</accession>
<evidence type="ECO:0000256" key="2">
    <source>
        <dbReference type="ARBA" id="ARBA00022801"/>
    </source>
</evidence>
<dbReference type="InterPro" id="IPR013520">
    <property type="entry name" value="Ribonucl_H"/>
</dbReference>
<dbReference type="Proteomes" id="UP001501584">
    <property type="component" value="Unassembled WGS sequence"/>
</dbReference>
<dbReference type="InterPro" id="IPR012337">
    <property type="entry name" value="RNaseH-like_sf"/>
</dbReference>
<feature type="domain" description="Exonuclease" evidence="4">
    <location>
        <begin position="10"/>
        <end position="194"/>
    </location>
</feature>
<evidence type="ECO:0000256" key="1">
    <source>
        <dbReference type="ARBA" id="ARBA00022722"/>
    </source>
</evidence>
<keyword evidence="6" id="KW-1185">Reference proteome</keyword>
<evidence type="ECO:0000256" key="3">
    <source>
        <dbReference type="ARBA" id="ARBA00022839"/>
    </source>
</evidence>
<comment type="caution">
    <text evidence="5">The sequence shown here is derived from an EMBL/GenBank/DDBJ whole genome shotgun (WGS) entry which is preliminary data.</text>
</comment>
<protein>
    <submittedName>
        <fullName evidence="5">3'-5' exonuclease</fullName>
    </submittedName>
</protein>